<sequence length="211" mass="22214">MAGGRRWSGRLLRGLEFVAYPATAGAAGALLAVGIVTWLPALAATARGLQDWRTDGETRLFRAVLRAFARYRRTLLPHSATGLAAAVLLAANLYFLSGRTGLAAFALFFGQVGILALFVLYHLAVAVCAARDPDGTPARWRRAALAFAFGAPSRGLGLLATAAAAPILTVVLPLGPILFGASIPLLYGLYLADRLDADTAPRARTRQGSTR</sequence>
<keyword evidence="1" id="KW-0812">Transmembrane</keyword>
<dbReference type="AlphaFoldDB" id="A0A8J3IWR3"/>
<evidence type="ECO:0000256" key="1">
    <source>
        <dbReference type="SAM" id="Phobius"/>
    </source>
</evidence>
<name>A0A8J3IWR3_9ACTN</name>
<feature type="transmembrane region" description="Helical" evidence="1">
    <location>
        <begin position="144"/>
        <end position="168"/>
    </location>
</feature>
<feature type="transmembrane region" description="Helical" evidence="1">
    <location>
        <begin position="20"/>
        <end position="43"/>
    </location>
</feature>
<evidence type="ECO:0000313" key="2">
    <source>
        <dbReference type="EMBL" id="GID11396.1"/>
    </source>
</evidence>
<proteinExistence type="predicted"/>
<organism evidence="2 3">
    <name type="scientific">Actinocatenispora rupis</name>
    <dbReference type="NCBI Taxonomy" id="519421"/>
    <lineage>
        <taxon>Bacteria</taxon>
        <taxon>Bacillati</taxon>
        <taxon>Actinomycetota</taxon>
        <taxon>Actinomycetes</taxon>
        <taxon>Micromonosporales</taxon>
        <taxon>Micromonosporaceae</taxon>
        <taxon>Actinocatenispora</taxon>
    </lineage>
</organism>
<keyword evidence="1" id="KW-0472">Membrane</keyword>
<comment type="caution">
    <text evidence="2">The sequence shown here is derived from an EMBL/GenBank/DDBJ whole genome shotgun (WGS) entry which is preliminary data.</text>
</comment>
<gene>
    <name evidence="2" type="ORF">Aru02nite_22850</name>
</gene>
<evidence type="ECO:0000313" key="3">
    <source>
        <dbReference type="Proteomes" id="UP000612808"/>
    </source>
</evidence>
<reference evidence="2" key="1">
    <citation type="submission" date="2021-01" db="EMBL/GenBank/DDBJ databases">
        <title>Whole genome shotgun sequence of Actinocatenispora rupis NBRC 107355.</title>
        <authorList>
            <person name="Komaki H."/>
            <person name="Tamura T."/>
        </authorList>
    </citation>
    <scope>NUCLEOTIDE SEQUENCE</scope>
    <source>
        <strain evidence="2">NBRC 107355</strain>
    </source>
</reference>
<feature type="transmembrane region" description="Helical" evidence="1">
    <location>
        <begin position="174"/>
        <end position="192"/>
    </location>
</feature>
<protein>
    <submittedName>
        <fullName evidence="2">Uncharacterized protein</fullName>
    </submittedName>
</protein>
<keyword evidence="3" id="KW-1185">Reference proteome</keyword>
<dbReference type="RefSeq" id="WP_203657393.1">
    <property type="nucleotide sequence ID" value="NZ_BAAAZM010000006.1"/>
</dbReference>
<feature type="transmembrane region" description="Helical" evidence="1">
    <location>
        <begin position="102"/>
        <end position="123"/>
    </location>
</feature>
<feature type="transmembrane region" description="Helical" evidence="1">
    <location>
        <begin position="75"/>
        <end position="96"/>
    </location>
</feature>
<dbReference type="EMBL" id="BOMB01000012">
    <property type="protein sequence ID" value="GID11396.1"/>
    <property type="molecule type" value="Genomic_DNA"/>
</dbReference>
<accession>A0A8J3IWR3</accession>
<keyword evidence="1" id="KW-1133">Transmembrane helix</keyword>
<dbReference type="Proteomes" id="UP000612808">
    <property type="component" value="Unassembled WGS sequence"/>
</dbReference>